<comment type="caution">
    <text evidence="3">The sequence shown here is derived from an EMBL/GenBank/DDBJ whole genome shotgun (WGS) entry which is preliminary data.</text>
</comment>
<organism evidence="3 4">
    <name type="scientific">Russula ochroleuca</name>
    <dbReference type="NCBI Taxonomy" id="152965"/>
    <lineage>
        <taxon>Eukaryota</taxon>
        <taxon>Fungi</taxon>
        <taxon>Dikarya</taxon>
        <taxon>Basidiomycota</taxon>
        <taxon>Agaricomycotina</taxon>
        <taxon>Agaricomycetes</taxon>
        <taxon>Russulales</taxon>
        <taxon>Russulaceae</taxon>
        <taxon>Russula</taxon>
    </lineage>
</organism>
<keyword evidence="1" id="KW-0175">Coiled coil</keyword>
<proteinExistence type="predicted"/>
<dbReference type="AlphaFoldDB" id="A0A9P5MXZ7"/>
<feature type="region of interest" description="Disordered" evidence="2">
    <location>
        <begin position="53"/>
        <end position="113"/>
    </location>
</feature>
<feature type="coiled-coil region" evidence="1">
    <location>
        <begin position="158"/>
        <end position="192"/>
    </location>
</feature>
<evidence type="ECO:0000313" key="3">
    <source>
        <dbReference type="EMBL" id="KAF8481587.1"/>
    </source>
</evidence>
<sequence>MSHAFRRKAKTASVAGLAASGAGARCTENILVISNEAVGQRNVGAIEVPIDLVDESPGSDADTTTSLRKQRHGELEKRLRSHTSHPPRRGQQADGRRQSWDSVASSIDSEDNTDVIASTMEWRRMVMQSQKESQATSTRQHREGHSRAKLDAEIERIRRHYLKQEKILEREIVRLERRYEWTIAQLEREEQDEESYFVDGWEEVRSDYQPTECDEGSRCGSVVPD</sequence>
<keyword evidence="4" id="KW-1185">Reference proteome</keyword>
<feature type="compositionally biased region" description="Basic residues" evidence="2">
    <location>
        <begin position="79"/>
        <end position="88"/>
    </location>
</feature>
<reference evidence="3" key="1">
    <citation type="submission" date="2019-10" db="EMBL/GenBank/DDBJ databases">
        <authorList>
            <consortium name="DOE Joint Genome Institute"/>
            <person name="Kuo A."/>
            <person name="Miyauchi S."/>
            <person name="Kiss E."/>
            <person name="Drula E."/>
            <person name="Kohler A."/>
            <person name="Sanchez-Garcia M."/>
            <person name="Andreopoulos B."/>
            <person name="Barry K.W."/>
            <person name="Bonito G."/>
            <person name="Buee M."/>
            <person name="Carver A."/>
            <person name="Chen C."/>
            <person name="Cichocki N."/>
            <person name="Clum A."/>
            <person name="Culley D."/>
            <person name="Crous P.W."/>
            <person name="Fauchery L."/>
            <person name="Girlanda M."/>
            <person name="Hayes R."/>
            <person name="Keri Z."/>
            <person name="LaButti K."/>
            <person name="Lipzen A."/>
            <person name="Lombard V."/>
            <person name="Magnuson J."/>
            <person name="Maillard F."/>
            <person name="Morin E."/>
            <person name="Murat C."/>
            <person name="Nolan M."/>
            <person name="Ohm R."/>
            <person name="Pangilinan J."/>
            <person name="Pereira M."/>
            <person name="Perotto S."/>
            <person name="Peter M."/>
            <person name="Riley R."/>
            <person name="Sitrit Y."/>
            <person name="Stielow B."/>
            <person name="Szollosi G."/>
            <person name="Zifcakova L."/>
            <person name="Stursova M."/>
            <person name="Spatafora J.W."/>
            <person name="Tedersoo L."/>
            <person name="Vaario L.-M."/>
            <person name="Yamada A."/>
            <person name="Yan M."/>
            <person name="Wang P."/>
            <person name="Xu J."/>
            <person name="Bruns T."/>
            <person name="Baldrian P."/>
            <person name="Vilgalys R."/>
            <person name="Henrissat B."/>
            <person name="Grigoriev I.V."/>
            <person name="Hibbett D."/>
            <person name="Nagy L.G."/>
            <person name="Martin F.M."/>
        </authorList>
    </citation>
    <scope>NUCLEOTIDE SEQUENCE</scope>
    <source>
        <strain evidence="3">Prilba</strain>
    </source>
</reference>
<evidence type="ECO:0000256" key="2">
    <source>
        <dbReference type="SAM" id="MobiDB-lite"/>
    </source>
</evidence>
<dbReference type="Proteomes" id="UP000759537">
    <property type="component" value="Unassembled WGS sequence"/>
</dbReference>
<gene>
    <name evidence="3" type="ORF">DFH94DRAFT_731722</name>
</gene>
<dbReference type="EMBL" id="WHVB01000006">
    <property type="protein sequence ID" value="KAF8481587.1"/>
    <property type="molecule type" value="Genomic_DNA"/>
</dbReference>
<feature type="region of interest" description="Disordered" evidence="2">
    <location>
        <begin position="127"/>
        <end position="148"/>
    </location>
</feature>
<reference evidence="3" key="2">
    <citation type="journal article" date="2020" name="Nat. Commun.">
        <title>Large-scale genome sequencing of mycorrhizal fungi provides insights into the early evolution of symbiotic traits.</title>
        <authorList>
            <person name="Miyauchi S."/>
            <person name="Kiss E."/>
            <person name="Kuo A."/>
            <person name="Drula E."/>
            <person name="Kohler A."/>
            <person name="Sanchez-Garcia M."/>
            <person name="Morin E."/>
            <person name="Andreopoulos B."/>
            <person name="Barry K.W."/>
            <person name="Bonito G."/>
            <person name="Buee M."/>
            <person name="Carver A."/>
            <person name="Chen C."/>
            <person name="Cichocki N."/>
            <person name="Clum A."/>
            <person name="Culley D."/>
            <person name="Crous P.W."/>
            <person name="Fauchery L."/>
            <person name="Girlanda M."/>
            <person name="Hayes R.D."/>
            <person name="Keri Z."/>
            <person name="LaButti K."/>
            <person name="Lipzen A."/>
            <person name="Lombard V."/>
            <person name="Magnuson J."/>
            <person name="Maillard F."/>
            <person name="Murat C."/>
            <person name="Nolan M."/>
            <person name="Ohm R.A."/>
            <person name="Pangilinan J."/>
            <person name="Pereira M.F."/>
            <person name="Perotto S."/>
            <person name="Peter M."/>
            <person name="Pfister S."/>
            <person name="Riley R."/>
            <person name="Sitrit Y."/>
            <person name="Stielow J.B."/>
            <person name="Szollosi G."/>
            <person name="Zifcakova L."/>
            <person name="Stursova M."/>
            <person name="Spatafora J.W."/>
            <person name="Tedersoo L."/>
            <person name="Vaario L.M."/>
            <person name="Yamada A."/>
            <person name="Yan M."/>
            <person name="Wang P."/>
            <person name="Xu J."/>
            <person name="Bruns T."/>
            <person name="Baldrian P."/>
            <person name="Vilgalys R."/>
            <person name="Dunand C."/>
            <person name="Henrissat B."/>
            <person name="Grigoriev I.V."/>
            <person name="Hibbett D."/>
            <person name="Nagy L.G."/>
            <person name="Martin F.M."/>
        </authorList>
    </citation>
    <scope>NUCLEOTIDE SEQUENCE</scope>
    <source>
        <strain evidence="3">Prilba</strain>
    </source>
</reference>
<name>A0A9P5MXZ7_9AGAM</name>
<accession>A0A9P5MXZ7</accession>
<feature type="compositionally biased region" description="Polar residues" evidence="2">
    <location>
        <begin position="127"/>
        <end position="138"/>
    </location>
</feature>
<protein>
    <submittedName>
        <fullName evidence="3">Uncharacterized protein</fullName>
    </submittedName>
</protein>
<evidence type="ECO:0000256" key="1">
    <source>
        <dbReference type="SAM" id="Coils"/>
    </source>
</evidence>
<evidence type="ECO:0000313" key="4">
    <source>
        <dbReference type="Proteomes" id="UP000759537"/>
    </source>
</evidence>